<keyword evidence="3" id="KW-1185">Reference proteome</keyword>
<sequence length="653" mass="75264">MLRHVHPLGPDGSVPWLRRFSEEAINLLNANMRCVLLSLSNYDDEPNHPYIIPVSFPPRMEEDTIPRDEALGLTLPRHKGRKHLPLTESQPQMMIRRRRYEPQVPHRALNFQHRLGWNPLSPPGNPIIEAELREKRALSLNVIDLLGLVPRALDVDTTVLMTSLSRAILPNEWNDPELSAARSLWVATASDGFPISLFSNLLFLDHQLNAFDIPQKPATSLLNELYVRGYRFEEQVISSMIYQRRVATIHTMRKGFFKGKKLDWAFKLDLKQVTKSKAEKMRKFDPNVLYVHSAPHSSEQVSTSQSTAIEGFFWQTHTQADLFCAIQIATSPDPGDQSLQFLKIVVDNFKTFMTRRHQKKVAFWFLWIVPHTLLETYVEFFYYPDFQLVGVVNANELVLQQITGGDAQHIELFRSIQEQIENETDLTDSDSDDNFRTPANGFHTKQTFEQLGDRMKASRVDRRAQLRSMREAPDSDDDDVERTDRGWNEGRPVEERDRARRSTGERLQCQVVSGPIQYVRDADARHAIREWNAERTKEGCDGRNRPSEMRPKSILKSKPVLPRGYERSDPTSDSECNEQDERCVYEIGKLNVPIPQGHAPTNESLGSHEDLYGIHKIQTTRSMSQHPEGDPNCPQSNFWGTTYNLKYFNEQLH</sequence>
<protein>
    <submittedName>
        <fullName evidence="2">Uncharacterized protein</fullName>
    </submittedName>
</protein>
<feature type="compositionally biased region" description="Basic and acidic residues" evidence="1">
    <location>
        <begin position="482"/>
        <end position="504"/>
    </location>
</feature>
<evidence type="ECO:0000313" key="3">
    <source>
        <dbReference type="Proteomes" id="UP001281761"/>
    </source>
</evidence>
<accession>A0ABQ9WUX7</accession>
<feature type="region of interest" description="Disordered" evidence="1">
    <location>
        <begin position="423"/>
        <end position="442"/>
    </location>
</feature>
<name>A0ABQ9WUX7_9EUKA</name>
<feature type="region of interest" description="Disordered" evidence="1">
    <location>
        <begin position="458"/>
        <end position="506"/>
    </location>
</feature>
<proteinExistence type="predicted"/>
<feature type="compositionally biased region" description="Basic and acidic residues" evidence="1">
    <location>
        <begin position="458"/>
        <end position="473"/>
    </location>
</feature>
<feature type="compositionally biased region" description="Acidic residues" evidence="1">
    <location>
        <begin position="423"/>
        <end position="432"/>
    </location>
</feature>
<dbReference type="EMBL" id="JARBJD010000362">
    <property type="protein sequence ID" value="KAK2943128.1"/>
    <property type="molecule type" value="Genomic_DNA"/>
</dbReference>
<evidence type="ECO:0000313" key="2">
    <source>
        <dbReference type="EMBL" id="KAK2943128.1"/>
    </source>
</evidence>
<organism evidence="2 3">
    <name type="scientific">Blattamonas nauphoetae</name>
    <dbReference type="NCBI Taxonomy" id="2049346"/>
    <lineage>
        <taxon>Eukaryota</taxon>
        <taxon>Metamonada</taxon>
        <taxon>Preaxostyla</taxon>
        <taxon>Oxymonadida</taxon>
        <taxon>Blattamonas</taxon>
    </lineage>
</organism>
<gene>
    <name evidence="2" type="ORF">BLNAU_21955</name>
</gene>
<dbReference type="Proteomes" id="UP001281761">
    <property type="component" value="Unassembled WGS sequence"/>
</dbReference>
<evidence type="ECO:0000256" key="1">
    <source>
        <dbReference type="SAM" id="MobiDB-lite"/>
    </source>
</evidence>
<comment type="caution">
    <text evidence="2">The sequence shown here is derived from an EMBL/GenBank/DDBJ whole genome shotgun (WGS) entry which is preliminary data.</text>
</comment>
<reference evidence="2 3" key="1">
    <citation type="journal article" date="2022" name="bioRxiv">
        <title>Genomics of Preaxostyla Flagellates Illuminates Evolutionary Transitions and the Path Towards Mitochondrial Loss.</title>
        <authorList>
            <person name="Novak L.V.F."/>
            <person name="Treitli S.C."/>
            <person name="Pyrih J."/>
            <person name="Halakuc P."/>
            <person name="Pipaliya S.V."/>
            <person name="Vacek V."/>
            <person name="Brzon O."/>
            <person name="Soukal P."/>
            <person name="Eme L."/>
            <person name="Dacks J.B."/>
            <person name="Karnkowska A."/>
            <person name="Elias M."/>
            <person name="Hampl V."/>
        </authorList>
    </citation>
    <scope>NUCLEOTIDE SEQUENCE [LARGE SCALE GENOMIC DNA]</scope>
    <source>
        <strain evidence="2">NAU3</strain>
        <tissue evidence="2">Gut</tissue>
    </source>
</reference>